<dbReference type="SUPFAM" id="SSF54506">
    <property type="entry name" value="Diaminopimelate epimerase-like"/>
    <property type="match status" value="2"/>
</dbReference>
<protein>
    <submittedName>
        <fullName evidence="3">Uncharacterized protein</fullName>
    </submittedName>
</protein>
<comment type="caution">
    <text evidence="3">The sequence shown here is derived from an EMBL/GenBank/DDBJ whole genome shotgun (WGS) entry which is preliminary data.</text>
</comment>
<dbReference type="EMBL" id="JAKWBI020000049">
    <property type="protein sequence ID" value="KAJ2904598.1"/>
    <property type="molecule type" value="Genomic_DNA"/>
</dbReference>
<evidence type="ECO:0000313" key="4">
    <source>
        <dbReference type="Proteomes" id="UP001201980"/>
    </source>
</evidence>
<dbReference type="Proteomes" id="UP001201980">
    <property type="component" value="Unassembled WGS sequence"/>
</dbReference>
<proteinExistence type="inferred from homology"/>
<dbReference type="PANTHER" id="PTHR43709:SF2">
    <property type="entry name" value="DUF453 DOMAIN PROTEIN (AFU_ORTHOLOGUE AFUA_6G00360)"/>
    <property type="match status" value="1"/>
</dbReference>
<evidence type="ECO:0000313" key="3">
    <source>
        <dbReference type="EMBL" id="KAJ2904598.1"/>
    </source>
</evidence>
<keyword evidence="4" id="KW-1185">Reference proteome</keyword>
<keyword evidence="2" id="KW-0413">Isomerase</keyword>
<dbReference type="AlphaFoldDB" id="A0AAD5RWS2"/>
<evidence type="ECO:0000256" key="2">
    <source>
        <dbReference type="ARBA" id="ARBA00023235"/>
    </source>
</evidence>
<dbReference type="Pfam" id="PF04303">
    <property type="entry name" value="PrpF"/>
    <property type="match status" value="1"/>
</dbReference>
<dbReference type="PANTHER" id="PTHR43709">
    <property type="entry name" value="ACONITATE ISOMERASE-RELATED"/>
    <property type="match status" value="1"/>
</dbReference>
<organism evidence="3 4">
    <name type="scientific">Zalerion maritima</name>
    <dbReference type="NCBI Taxonomy" id="339359"/>
    <lineage>
        <taxon>Eukaryota</taxon>
        <taxon>Fungi</taxon>
        <taxon>Dikarya</taxon>
        <taxon>Ascomycota</taxon>
        <taxon>Pezizomycotina</taxon>
        <taxon>Sordariomycetes</taxon>
        <taxon>Lulworthiomycetidae</taxon>
        <taxon>Lulworthiales</taxon>
        <taxon>Lulworthiaceae</taxon>
        <taxon>Zalerion</taxon>
    </lineage>
</organism>
<comment type="similarity">
    <text evidence="1">Belongs to the PrpF family.</text>
</comment>
<reference evidence="3" key="1">
    <citation type="submission" date="2022-07" db="EMBL/GenBank/DDBJ databases">
        <title>Draft genome sequence of Zalerion maritima ATCC 34329, a (micro)plastics degrading marine fungus.</title>
        <authorList>
            <person name="Paco A."/>
            <person name="Goncalves M.F.M."/>
            <person name="Rocha-Santos T.A.P."/>
            <person name="Alves A."/>
        </authorList>
    </citation>
    <scope>NUCLEOTIDE SEQUENCE</scope>
    <source>
        <strain evidence="3">ATCC 34329</strain>
    </source>
</reference>
<gene>
    <name evidence="3" type="ORF">MKZ38_007577</name>
</gene>
<evidence type="ECO:0000256" key="1">
    <source>
        <dbReference type="ARBA" id="ARBA00007673"/>
    </source>
</evidence>
<dbReference type="GO" id="GO:0016853">
    <property type="term" value="F:isomerase activity"/>
    <property type="evidence" value="ECO:0007669"/>
    <property type="project" value="UniProtKB-KW"/>
</dbReference>
<accession>A0AAD5RWS2</accession>
<name>A0AAD5RWS2_9PEZI</name>
<sequence length="396" mass="42238">MRGLTTTVRRFGGFDRKQFGFRRSHHGSFPALFVRGGTSNGLVIRADVLPAKTEWQPILARAMGSPDPFGRQLDGMGSGISSTSKICVIEPSGRQDADVDFTFVQVGVKDGVLDMAGNCGNLSSIVGPCAFDWGFLKNTDKAMTRTTDDGRILMRIFNTNTNKIIHSRFSTHGQPPRFQPGGDYEMDGVPARGSRITLSFLDPAGAKTGKALPTDLPIDVLSLADGTSIPASLVDVANPGVFVRVDDLGIENFASIGPEMIDADVQLRSRLEAIRQEGAVMMGLDPATESVPKIVLLFPEGTDPGVDIKCQAMSMGQPHKAVPLTLALCLGAAANIPGTLAAQLVKDRDLRGDGTVTIGHPSGQVDIGTTTTLDGRILSSDFHRTARVMMKGEVLY</sequence>
<dbReference type="InterPro" id="IPR007400">
    <property type="entry name" value="PrpF-like"/>
</dbReference>
<dbReference type="Gene3D" id="3.10.310.10">
    <property type="entry name" value="Diaminopimelate Epimerase, Chain A, domain 1"/>
    <property type="match status" value="2"/>
</dbReference>